<dbReference type="AlphaFoldDB" id="X0RL70"/>
<proteinExistence type="predicted"/>
<gene>
    <name evidence="1" type="ORF">S01H1_02583</name>
</gene>
<organism evidence="1">
    <name type="scientific">marine sediment metagenome</name>
    <dbReference type="NCBI Taxonomy" id="412755"/>
    <lineage>
        <taxon>unclassified sequences</taxon>
        <taxon>metagenomes</taxon>
        <taxon>ecological metagenomes</taxon>
    </lineage>
</organism>
<evidence type="ECO:0008006" key="2">
    <source>
        <dbReference type="Google" id="ProtNLM"/>
    </source>
</evidence>
<sequence>LKVIGYDPAVAPERQQIITANGIIEVPKLSVERIAVADAEATEVEVICHDIPELAGVRGLLGLSFLKHFKTVIDYRQGYLELV</sequence>
<dbReference type="Gene3D" id="2.40.70.10">
    <property type="entry name" value="Acid Proteases"/>
    <property type="match status" value="1"/>
</dbReference>
<dbReference type="InterPro" id="IPR021109">
    <property type="entry name" value="Peptidase_aspartic_dom_sf"/>
</dbReference>
<protein>
    <recommendedName>
        <fullName evidence="2">Peptidase A2 domain-containing protein</fullName>
    </recommendedName>
</protein>
<dbReference type="EMBL" id="BARS01001273">
    <property type="protein sequence ID" value="GAF69528.1"/>
    <property type="molecule type" value="Genomic_DNA"/>
</dbReference>
<dbReference type="Pfam" id="PF13975">
    <property type="entry name" value="gag-asp_proteas"/>
    <property type="match status" value="1"/>
</dbReference>
<name>X0RL70_9ZZZZ</name>
<comment type="caution">
    <text evidence="1">The sequence shown here is derived from an EMBL/GenBank/DDBJ whole genome shotgun (WGS) entry which is preliminary data.</text>
</comment>
<reference evidence="1" key="1">
    <citation type="journal article" date="2014" name="Front. Microbiol.">
        <title>High frequency of phylogenetically diverse reductive dehalogenase-homologous genes in deep subseafloor sedimentary metagenomes.</title>
        <authorList>
            <person name="Kawai M."/>
            <person name="Futagami T."/>
            <person name="Toyoda A."/>
            <person name="Takaki Y."/>
            <person name="Nishi S."/>
            <person name="Hori S."/>
            <person name="Arai W."/>
            <person name="Tsubouchi T."/>
            <person name="Morono Y."/>
            <person name="Uchiyama I."/>
            <person name="Ito T."/>
            <person name="Fujiyama A."/>
            <person name="Inagaki F."/>
            <person name="Takami H."/>
        </authorList>
    </citation>
    <scope>NUCLEOTIDE SEQUENCE</scope>
    <source>
        <strain evidence="1">Expedition CK06-06</strain>
    </source>
</reference>
<feature type="non-terminal residue" evidence="1">
    <location>
        <position position="1"/>
    </location>
</feature>
<accession>X0RL70</accession>
<evidence type="ECO:0000313" key="1">
    <source>
        <dbReference type="EMBL" id="GAF69528.1"/>
    </source>
</evidence>